<sequence length="219" mass="26075">MSPPAAYRWPYFPFVQPGVTGIPWFTGTRVHQFLEDYETLAARMQYTDRQKARHVVDYMSPELKERVYYTIQYEDEDWEALKAHLIKRFDSQDRPRFRQELERLVKKKWRLEDVEKNSDQFTYLWRRAHGKTQDDDRKTSLYLEALPDELVWAARSEIHDGADLRPFAEVLEIASVSAKQMLNIRRTRKEALPHSASLQKDDVKLTTEKDTLRPKGKTR</sequence>
<evidence type="ECO:0000313" key="1">
    <source>
        <dbReference type="EMBL" id="KAJ1676372.1"/>
    </source>
</evidence>
<comment type="caution">
    <text evidence="1">The sequence shown here is derived from an EMBL/GenBank/DDBJ whole genome shotgun (WGS) entry which is preliminary data.</text>
</comment>
<name>A0ACC1HIS9_9FUNG</name>
<keyword evidence="2" id="KW-1185">Reference proteome</keyword>
<feature type="non-terminal residue" evidence="1">
    <location>
        <position position="219"/>
    </location>
</feature>
<dbReference type="Proteomes" id="UP001145114">
    <property type="component" value="Unassembled WGS sequence"/>
</dbReference>
<dbReference type="EMBL" id="JAMZIH010004222">
    <property type="protein sequence ID" value="KAJ1676372.1"/>
    <property type="molecule type" value="Genomic_DNA"/>
</dbReference>
<accession>A0ACC1HIS9</accession>
<gene>
    <name evidence="1" type="ORF">EV182_008320</name>
</gene>
<reference evidence="1" key="1">
    <citation type="submission" date="2022-06" db="EMBL/GenBank/DDBJ databases">
        <title>Phylogenomic reconstructions and comparative analyses of Kickxellomycotina fungi.</title>
        <authorList>
            <person name="Reynolds N.K."/>
            <person name="Stajich J.E."/>
            <person name="Barry K."/>
            <person name="Grigoriev I.V."/>
            <person name="Crous P."/>
            <person name="Smith M.E."/>
        </authorList>
    </citation>
    <scope>NUCLEOTIDE SEQUENCE</scope>
    <source>
        <strain evidence="1">RSA 2271</strain>
    </source>
</reference>
<organism evidence="1 2">
    <name type="scientific">Spiromyces aspiralis</name>
    <dbReference type="NCBI Taxonomy" id="68401"/>
    <lineage>
        <taxon>Eukaryota</taxon>
        <taxon>Fungi</taxon>
        <taxon>Fungi incertae sedis</taxon>
        <taxon>Zoopagomycota</taxon>
        <taxon>Kickxellomycotina</taxon>
        <taxon>Kickxellomycetes</taxon>
        <taxon>Kickxellales</taxon>
        <taxon>Kickxellaceae</taxon>
        <taxon>Spiromyces</taxon>
    </lineage>
</organism>
<evidence type="ECO:0000313" key="2">
    <source>
        <dbReference type="Proteomes" id="UP001145114"/>
    </source>
</evidence>
<protein>
    <submittedName>
        <fullName evidence="1">Uncharacterized protein</fullName>
    </submittedName>
</protein>
<proteinExistence type="predicted"/>